<feature type="binding site" evidence="2">
    <location>
        <position position="452"/>
    </location>
    <ligand>
        <name>meso-2,6-diaminopimelate</name>
        <dbReference type="ChEBI" id="CHEBI:57791"/>
    </ligand>
</feature>
<feature type="binding site" evidence="2">
    <location>
        <position position="178"/>
    </location>
    <ligand>
        <name>UDP-N-acetyl-alpha-D-muramoyl-L-alanyl-D-glutamate</name>
        <dbReference type="ChEBI" id="CHEBI:83900"/>
    </ligand>
</feature>
<dbReference type="InterPro" id="IPR035911">
    <property type="entry name" value="MurE/MurF_N"/>
</dbReference>
<comment type="similarity">
    <text evidence="1 2">Belongs to the MurCDEF family. MurE subfamily.</text>
</comment>
<dbReference type="InterPro" id="IPR004101">
    <property type="entry name" value="Mur_ligase_C"/>
</dbReference>
<feature type="binding site" evidence="2">
    <location>
        <position position="378"/>
    </location>
    <ligand>
        <name>meso-2,6-diaminopimelate</name>
        <dbReference type="ChEBI" id="CHEBI:57791"/>
    </ligand>
</feature>
<dbReference type="SUPFAM" id="SSF63418">
    <property type="entry name" value="MurE/MurF N-terminal domain"/>
    <property type="match status" value="1"/>
</dbReference>
<feature type="modified residue" description="N6-carboxylysine" evidence="2">
    <location>
        <position position="212"/>
    </location>
</feature>
<dbReference type="Pfam" id="PF02875">
    <property type="entry name" value="Mur_ligase_C"/>
    <property type="match status" value="1"/>
</dbReference>
<dbReference type="InterPro" id="IPR013221">
    <property type="entry name" value="Mur_ligase_cen"/>
</dbReference>
<comment type="pathway">
    <text evidence="2 3">Cell wall biogenesis; peptidoglycan biosynthesis.</text>
</comment>
<dbReference type="AlphaFoldDB" id="A0A2P1P8E2"/>
<feature type="domain" description="Mur ligase central" evidence="5">
    <location>
        <begin position="96"/>
        <end position="302"/>
    </location>
</feature>
<feature type="binding site" evidence="2">
    <location>
        <position position="456"/>
    </location>
    <ligand>
        <name>meso-2,6-diaminopimelate</name>
        <dbReference type="ChEBI" id="CHEBI:57791"/>
    </ligand>
</feature>
<dbReference type="RefSeq" id="WP_158706838.1">
    <property type="nucleotide sequence ID" value="NZ_CP027845.1"/>
</dbReference>
<proteinExistence type="inferred from homology"/>
<dbReference type="PANTHER" id="PTHR23135:SF4">
    <property type="entry name" value="UDP-N-ACETYLMURAMOYL-L-ALANYL-D-GLUTAMATE--2,6-DIAMINOPIMELATE LIGASE MURE HOMOLOG, CHLOROPLASTIC"/>
    <property type="match status" value="1"/>
</dbReference>
<keyword evidence="2 3" id="KW-0573">Peptidoglycan synthesis</keyword>
<reference evidence="6 7" key="1">
    <citation type="submission" date="2018-03" db="EMBL/GenBank/DDBJ databases">
        <title>A gene transfer event suggests a long-term partnership between eustigmatophyte algae and a novel lineage of endosymbiotic bacteria.</title>
        <authorList>
            <person name="Yurchenko T."/>
            <person name="Sevcikova T."/>
            <person name="Pribyl P."/>
            <person name="El Karkouri K."/>
            <person name="Klimes V."/>
            <person name="Amaral R."/>
            <person name="Zbrankova V."/>
            <person name="Kim E."/>
            <person name="Raoult D."/>
            <person name="Santos L.M.A."/>
            <person name="Elias M."/>
        </authorList>
    </citation>
    <scope>NUCLEOTIDE SEQUENCE [LARGE SCALE GENOMIC DNA]</scope>
    <source>
        <strain evidence="6">CCALA 838</strain>
    </source>
</reference>
<comment type="caution">
    <text evidence="2">Lacks conserved residue(s) required for the propagation of feature annotation.</text>
</comment>
<feature type="short sequence motif" description="Meso-diaminopimelate recognition motif" evidence="2">
    <location>
        <begin position="402"/>
        <end position="405"/>
    </location>
</feature>
<keyword evidence="2" id="KW-0963">Cytoplasm</keyword>
<dbReference type="EMBL" id="CP027845">
    <property type="protein sequence ID" value="AVP87526.1"/>
    <property type="molecule type" value="Genomic_DNA"/>
</dbReference>
<comment type="function">
    <text evidence="2">Catalyzes the addition of meso-diaminopimelic acid to the nucleotide precursor UDP-N-acetylmuramoyl-L-alanyl-D-glutamate (UMAG) in the biosynthesis of bacterial cell-wall peptidoglycan.</text>
</comment>
<dbReference type="SUPFAM" id="SSF53244">
    <property type="entry name" value="MurD-like peptide ligases, peptide-binding domain"/>
    <property type="match status" value="1"/>
</dbReference>
<feature type="binding site" evidence="2">
    <location>
        <position position="172"/>
    </location>
    <ligand>
        <name>UDP-N-acetyl-alpha-D-muramoyl-L-alanyl-D-glutamate</name>
        <dbReference type="ChEBI" id="CHEBI:83900"/>
    </ligand>
</feature>
<comment type="cofactor">
    <cofactor evidence="2">
        <name>Mg(2+)</name>
        <dbReference type="ChEBI" id="CHEBI:18420"/>
    </cofactor>
</comment>
<keyword evidence="2 3" id="KW-0133">Cell shape</keyword>
<dbReference type="GO" id="GO:0071555">
    <property type="term" value="P:cell wall organization"/>
    <property type="evidence" value="ECO:0007669"/>
    <property type="project" value="UniProtKB-KW"/>
</dbReference>
<feature type="binding site" evidence="2">
    <location>
        <begin position="98"/>
        <end position="104"/>
    </location>
    <ligand>
        <name>ATP</name>
        <dbReference type="ChEBI" id="CHEBI:30616"/>
    </ligand>
</feature>
<evidence type="ECO:0000256" key="1">
    <source>
        <dbReference type="ARBA" id="ARBA00005898"/>
    </source>
</evidence>
<comment type="subcellular location">
    <subcellularLocation>
        <location evidence="2 3">Cytoplasm</location>
    </subcellularLocation>
</comment>
<feature type="binding site" evidence="2">
    <location>
        <position position="21"/>
    </location>
    <ligand>
        <name>UDP-N-acetyl-alpha-D-muramoyl-L-alanyl-D-glutamate</name>
        <dbReference type="ChEBI" id="CHEBI:83900"/>
    </ligand>
</feature>
<feature type="domain" description="Mur ligase C-terminal" evidence="4">
    <location>
        <begin position="325"/>
        <end position="454"/>
    </location>
</feature>
<dbReference type="KEGG" id="ptc:phytr_5830"/>
<keyword evidence="2" id="KW-0460">Magnesium</keyword>
<dbReference type="OrthoDB" id="9800958at2"/>
<feature type="binding site" evidence="2">
    <location>
        <position position="180"/>
    </location>
    <ligand>
        <name>UDP-N-acetyl-alpha-D-muramoyl-L-alanyl-D-glutamate</name>
        <dbReference type="ChEBI" id="CHEBI:83900"/>
    </ligand>
</feature>
<dbReference type="GO" id="GO:0051301">
    <property type="term" value="P:cell division"/>
    <property type="evidence" value="ECO:0007669"/>
    <property type="project" value="UniProtKB-KW"/>
</dbReference>
<dbReference type="Pfam" id="PF08245">
    <property type="entry name" value="Mur_ligase_M"/>
    <property type="match status" value="1"/>
</dbReference>
<feature type="binding site" evidence="2">
    <location>
        <begin position="402"/>
        <end position="405"/>
    </location>
    <ligand>
        <name>meso-2,6-diaminopimelate</name>
        <dbReference type="ChEBI" id="CHEBI:57791"/>
    </ligand>
</feature>
<comment type="PTM">
    <text evidence="2">Carboxylation is probably crucial for Mg(2+) binding and, consequently, for the gamma-phosphate positioning of ATP.</text>
</comment>
<organism evidence="6 7">
    <name type="scientific">Candidatus Phycorickettsia trachydisci</name>
    <dbReference type="NCBI Taxonomy" id="2115978"/>
    <lineage>
        <taxon>Bacteria</taxon>
        <taxon>Pseudomonadati</taxon>
        <taxon>Pseudomonadota</taxon>
        <taxon>Alphaproteobacteria</taxon>
        <taxon>Rickettsiales</taxon>
        <taxon>Rickettsiaceae</taxon>
        <taxon>Candidatus Phycorickettsia</taxon>
    </lineage>
</organism>
<sequence>MPYKKYDYILSQNPSGICIDSRIVSEGEVFFVPSYKKYDPVNYINQALDKGAKLVVTDHPGFQNKEKVIYVENVTRALWYCADKFYSNLPRHKIAITGTNGKTSTTDYVRQIFILLGQKAGSIGTLGAISNVNLDNSILNLAFLTSNDLITNYKILSQLKEREADYACLEGSSLGIHQGRLGQIKFDCAAFTSFSQDHLDYHHTLSNYFQAKLDLFRNNLTPTHHIFISEQVCNIADEMNFDLPFKFEIIGESAFCDARIDFKYHDVNGQLIQFVYHNHEYAFETDITTKVQGYNLVFAALLVHKCGFSLKEIMKVIPHVKPVAGRMQKIPDPKNFRHIFVDFAHDPYSLQNILLELQKLKNSDSARIFCIFGCGGDRDKLKRPIMGKVASELADQVIVTDDNPRSENPQLIRSDIIHGITKGNYIEIADRKIAIKETLKIMNINDILLVTGKGHEDYQIYGNHKMPFSDVEIIEQCLSE</sequence>
<keyword evidence="2 3" id="KW-0131">Cell cycle</keyword>
<dbReference type="EC" id="6.3.2.13" evidence="2"/>
<dbReference type="HAMAP" id="MF_00208">
    <property type="entry name" value="MurE"/>
    <property type="match status" value="1"/>
</dbReference>
<evidence type="ECO:0000256" key="3">
    <source>
        <dbReference type="RuleBase" id="RU004135"/>
    </source>
</evidence>
<dbReference type="Gene3D" id="3.40.1190.10">
    <property type="entry name" value="Mur-like, catalytic domain"/>
    <property type="match status" value="1"/>
</dbReference>
<keyword evidence="2" id="KW-0547">Nucleotide-binding</keyword>
<dbReference type="GO" id="GO:0008765">
    <property type="term" value="F:UDP-N-acetylmuramoylalanyl-D-glutamate-2,6-diaminopimelate ligase activity"/>
    <property type="evidence" value="ECO:0007669"/>
    <property type="project" value="UniProtKB-UniRule"/>
</dbReference>
<evidence type="ECO:0000259" key="5">
    <source>
        <dbReference type="Pfam" id="PF08245"/>
    </source>
</evidence>
<name>A0A2P1P8E2_9RICK</name>
<dbReference type="InterPro" id="IPR036615">
    <property type="entry name" value="Mur_ligase_C_dom_sf"/>
</dbReference>
<keyword evidence="2 3" id="KW-0132">Cell division</keyword>
<keyword evidence="2" id="KW-0067">ATP-binding</keyword>
<dbReference type="GO" id="GO:0008360">
    <property type="term" value="P:regulation of cell shape"/>
    <property type="evidence" value="ECO:0007669"/>
    <property type="project" value="UniProtKB-KW"/>
</dbReference>
<dbReference type="GO" id="GO:0009252">
    <property type="term" value="P:peptidoglycan biosynthetic process"/>
    <property type="evidence" value="ECO:0007669"/>
    <property type="project" value="UniProtKB-UniRule"/>
</dbReference>
<evidence type="ECO:0000313" key="7">
    <source>
        <dbReference type="Proteomes" id="UP000241762"/>
    </source>
</evidence>
<dbReference type="Gene3D" id="3.90.190.20">
    <property type="entry name" value="Mur ligase, C-terminal domain"/>
    <property type="match status" value="1"/>
</dbReference>
<dbReference type="InterPro" id="IPR036565">
    <property type="entry name" value="Mur-like_cat_sf"/>
</dbReference>
<dbReference type="InterPro" id="IPR005761">
    <property type="entry name" value="UDP-N-AcMur-Glu-dNH2Pim_ligase"/>
</dbReference>
<protein>
    <recommendedName>
        <fullName evidence="2">UDP-N-acetylmuramoyl-L-alanyl-D-glutamate--2,6-diaminopimelate ligase</fullName>
        <ecNumber evidence="2">6.3.2.13</ecNumber>
    </recommendedName>
    <alternativeName>
        <fullName evidence="2">Meso-A2pm-adding enzyme</fullName>
    </alternativeName>
    <alternativeName>
        <fullName evidence="2">Meso-diaminopimelate-adding enzyme</fullName>
    </alternativeName>
    <alternativeName>
        <fullName evidence="2">UDP-MurNAc-L-Ala-D-Glu:meso-diaminopimelate ligase</fullName>
    </alternativeName>
    <alternativeName>
        <fullName evidence="2">UDP-MurNAc-tripeptide synthetase</fullName>
    </alternativeName>
    <alternativeName>
        <fullName evidence="2">UDP-N-acetylmuramyl-tripeptide synthetase</fullName>
    </alternativeName>
</protein>
<dbReference type="GO" id="GO:0000287">
    <property type="term" value="F:magnesium ion binding"/>
    <property type="evidence" value="ECO:0007669"/>
    <property type="project" value="UniProtKB-UniRule"/>
</dbReference>
<evidence type="ECO:0000259" key="4">
    <source>
        <dbReference type="Pfam" id="PF02875"/>
    </source>
</evidence>
<comment type="catalytic activity">
    <reaction evidence="2">
        <text>UDP-N-acetyl-alpha-D-muramoyl-L-alanyl-D-glutamate + meso-2,6-diaminopimelate + ATP = UDP-N-acetyl-alpha-D-muramoyl-L-alanyl-gamma-D-glutamyl-meso-2,6-diaminopimelate + ADP + phosphate + H(+)</text>
        <dbReference type="Rhea" id="RHEA:23676"/>
        <dbReference type="ChEBI" id="CHEBI:15378"/>
        <dbReference type="ChEBI" id="CHEBI:30616"/>
        <dbReference type="ChEBI" id="CHEBI:43474"/>
        <dbReference type="ChEBI" id="CHEBI:57791"/>
        <dbReference type="ChEBI" id="CHEBI:83900"/>
        <dbReference type="ChEBI" id="CHEBI:83905"/>
        <dbReference type="ChEBI" id="CHEBI:456216"/>
        <dbReference type="EC" id="6.3.2.13"/>
    </reaction>
</comment>
<keyword evidence="7" id="KW-1185">Reference proteome</keyword>
<accession>A0A2P1P8E2</accession>
<evidence type="ECO:0000313" key="6">
    <source>
        <dbReference type="EMBL" id="AVP87526.1"/>
    </source>
</evidence>
<keyword evidence="2 3" id="KW-0961">Cell wall biogenesis/degradation</keyword>
<dbReference type="NCBIfam" id="NF001126">
    <property type="entry name" value="PRK00139.1-4"/>
    <property type="match status" value="1"/>
</dbReference>
<dbReference type="UniPathway" id="UPA00219"/>
<dbReference type="NCBIfam" id="TIGR01085">
    <property type="entry name" value="murE"/>
    <property type="match status" value="1"/>
</dbReference>
<dbReference type="PANTHER" id="PTHR23135">
    <property type="entry name" value="MUR LIGASE FAMILY MEMBER"/>
    <property type="match status" value="1"/>
</dbReference>
<gene>
    <name evidence="2" type="primary">murE</name>
    <name evidence="6" type="ORF">phytr_5830</name>
</gene>
<dbReference type="Proteomes" id="UP000241762">
    <property type="component" value="Chromosome"/>
</dbReference>
<dbReference type="Gene3D" id="3.40.1390.10">
    <property type="entry name" value="MurE/MurF, N-terminal domain"/>
    <property type="match status" value="1"/>
</dbReference>
<dbReference type="SUPFAM" id="SSF53623">
    <property type="entry name" value="MurD-like peptide ligases, catalytic domain"/>
    <property type="match status" value="1"/>
</dbReference>
<dbReference type="GO" id="GO:0005737">
    <property type="term" value="C:cytoplasm"/>
    <property type="evidence" value="ECO:0007669"/>
    <property type="project" value="UniProtKB-SubCell"/>
</dbReference>
<evidence type="ECO:0000256" key="2">
    <source>
        <dbReference type="HAMAP-Rule" id="MF_00208"/>
    </source>
</evidence>
<keyword evidence="2 6" id="KW-0436">Ligase</keyword>
<dbReference type="GO" id="GO:0005524">
    <property type="term" value="F:ATP binding"/>
    <property type="evidence" value="ECO:0007669"/>
    <property type="project" value="UniProtKB-UniRule"/>
</dbReference>